<evidence type="ECO:0000313" key="2">
    <source>
        <dbReference type="Proteomes" id="UP000289691"/>
    </source>
</evidence>
<protein>
    <recommendedName>
        <fullName evidence="3">ACT domain-containing protein</fullName>
    </recommendedName>
</protein>
<keyword evidence="2" id="KW-1185">Reference proteome</keyword>
<dbReference type="InterPro" id="IPR055945">
    <property type="entry name" value="DUF7523"/>
</dbReference>
<name>A0A498KZB3_9EURY</name>
<sequence>MSLASRTREAVRRHPFLYEALRAGVVNYTAAARYLDLGADDHEAVVAALRRYAEDLPEYDPVGTGARVSMESGLGETDRDGDPAEALLAVGDTALVRGEGRLTGILATGDVDAEALAHVLGHLRAQGVTVRAAGVAGEALLVVVERRAGADAVRAVEAALETVPATAD</sequence>
<organism evidence="1 2">
    <name type="scientific">Halorientalis pallida</name>
    <dbReference type="NCBI Taxonomy" id="2479928"/>
    <lineage>
        <taxon>Archaea</taxon>
        <taxon>Methanobacteriati</taxon>
        <taxon>Methanobacteriota</taxon>
        <taxon>Stenosarchaea group</taxon>
        <taxon>Halobacteria</taxon>
        <taxon>Halobacteriales</taxon>
        <taxon>Haloarculaceae</taxon>
        <taxon>Halorientalis</taxon>
    </lineage>
</organism>
<dbReference type="Proteomes" id="UP000289691">
    <property type="component" value="Unassembled WGS sequence"/>
</dbReference>
<comment type="caution">
    <text evidence="1">The sequence shown here is derived from an EMBL/GenBank/DDBJ whole genome shotgun (WGS) entry which is preliminary data.</text>
</comment>
<reference evidence="1 2" key="1">
    <citation type="submission" date="2019-01" db="EMBL/GenBank/DDBJ databases">
        <title>Halorientalis sp. F13-25 a new haloarchaeum isolated from hypersaline water.</title>
        <authorList>
            <person name="Ana D.-V."/>
            <person name="Cristina S.-P."/>
            <person name="Antonio V."/>
        </authorList>
    </citation>
    <scope>NUCLEOTIDE SEQUENCE [LARGE SCALE GENOMIC DNA]</scope>
    <source>
        <strain evidence="1 2">F13-25</strain>
    </source>
</reference>
<dbReference type="Pfam" id="PF24367">
    <property type="entry name" value="DUF7523"/>
    <property type="match status" value="1"/>
</dbReference>
<evidence type="ECO:0008006" key="3">
    <source>
        <dbReference type="Google" id="ProtNLM"/>
    </source>
</evidence>
<dbReference type="EMBL" id="RDFA01000003">
    <property type="protein sequence ID" value="RXK49530.1"/>
    <property type="molecule type" value="Genomic_DNA"/>
</dbReference>
<dbReference type="RefSeq" id="WP_129069125.1">
    <property type="nucleotide sequence ID" value="NZ_RDFA01000003.1"/>
</dbReference>
<accession>A0A498KZB3</accession>
<evidence type="ECO:0000313" key="1">
    <source>
        <dbReference type="EMBL" id="RXK49530.1"/>
    </source>
</evidence>
<gene>
    <name evidence="1" type="ORF">EAF64_11540</name>
</gene>
<dbReference type="OrthoDB" id="213717at2157"/>
<proteinExistence type="predicted"/>
<dbReference type="AlphaFoldDB" id="A0A498KZB3"/>